<name>A0A1Q9CYH0_SYMMI</name>
<dbReference type="Pfam" id="PF01936">
    <property type="entry name" value="NYN"/>
    <property type="match status" value="1"/>
</dbReference>
<feature type="signal peptide" evidence="6">
    <location>
        <begin position="1"/>
        <end position="16"/>
    </location>
</feature>
<protein>
    <recommendedName>
        <fullName evidence="11">NYN domain-containing protein</fullName>
    </recommendedName>
</protein>
<feature type="domain" description="BART" evidence="8">
    <location>
        <begin position="97"/>
        <end position="201"/>
    </location>
</feature>
<dbReference type="Proteomes" id="UP000186817">
    <property type="component" value="Unassembled WGS sequence"/>
</dbReference>
<proteinExistence type="predicted"/>
<evidence type="ECO:0000256" key="4">
    <source>
        <dbReference type="ARBA" id="ARBA00023069"/>
    </source>
</evidence>
<feature type="domain" description="NYN" evidence="7">
    <location>
        <begin position="210"/>
        <end position="341"/>
    </location>
</feature>
<dbReference type="Gene3D" id="1.20.1520.10">
    <property type="entry name" value="ADP-ribosylation factor-like 2-binding protein, domain"/>
    <property type="match status" value="1"/>
</dbReference>
<evidence type="ECO:0000256" key="2">
    <source>
        <dbReference type="ARBA" id="ARBA00004496"/>
    </source>
</evidence>
<evidence type="ECO:0000256" key="1">
    <source>
        <dbReference type="ARBA" id="ARBA00004138"/>
    </source>
</evidence>
<evidence type="ECO:0000313" key="10">
    <source>
        <dbReference type="Proteomes" id="UP000186817"/>
    </source>
</evidence>
<keyword evidence="4" id="KW-0969">Cilium</keyword>
<organism evidence="9 10">
    <name type="scientific">Symbiodinium microadriaticum</name>
    <name type="common">Dinoflagellate</name>
    <name type="synonym">Zooxanthella microadriatica</name>
    <dbReference type="NCBI Taxonomy" id="2951"/>
    <lineage>
        <taxon>Eukaryota</taxon>
        <taxon>Sar</taxon>
        <taxon>Alveolata</taxon>
        <taxon>Dinophyceae</taxon>
        <taxon>Suessiales</taxon>
        <taxon>Symbiodiniaceae</taxon>
        <taxon>Symbiodinium</taxon>
    </lineage>
</organism>
<dbReference type="InterPro" id="IPR023379">
    <property type="entry name" value="BART_dom"/>
</dbReference>
<reference evidence="9 10" key="1">
    <citation type="submission" date="2016-02" db="EMBL/GenBank/DDBJ databases">
        <title>Genome analysis of coral dinoflagellate symbionts highlights evolutionary adaptations to a symbiotic lifestyle.</title>
        <authorList>
            <person name="Aranda M."/>
            <person name="Li Y."/>
            <person name="Liew Y.J."/>
            <person name="Baumgarten S."/>
            <person name="Simakov O."/>
            <person name="Wilson M."/>
            <person name="Piel J."/>
            <person name="Ashoor H."/>
            <person name="Bougouffa S."/>
            <person name="Bajic V.B."/>
            <person name="Ryu T."/>
            <person name="Ravasi T."/>
            <person name="Bayer T."/>
            <person name="Micklem G."/>
            <person name="Kim H."/>
            <person name="Bhak J."/>
            <person name="Lajeunesse T.C."/>
            <person name="Voolstra C.R."/>
        </authorList>
    </citation>
    <scope>NUCLEOTIDE SEQUENCE [LARGE SCALE GENOMIC DNA]</scope>
    <source>
        <strain evidence="9 10">CCMP2467</strain>
    </source>
</reference>
<dbReference type="OrthoDB" id="549353at2759"/>
<dbReference type="EMBL" id="LSRX01000833">
    <property type="protein sequence ID" value="OLP87973.1"/>
    <property type="molecule type" value="Genomic_DNA"/>
</dbReference>
<keyword evidence="3" id="KW-0963">Cytoplasm</keyword>
<evidence type="ECO:0000256" key="3">
    <source>
        <dbReference type="ARBA" id="ARBA00022490"/>
    </source>
</evidence>
<dbReference type="GO" id="GO:0004540">
    <property type="term" value="F:RNA nuclease activity"/>
    <property type="evidence" value="ECO:0007669"/>
    <property type="project" value="InterPro"/>
</dbReference>
<gene>
    <name evidence="9" type="ORF">AK812_SmicGene30761</name>
</gene>
<evidence type="ECO:0008006" key="11">
    <source>
        <dbReference type="Google" id="ProtNLM"/>
    </source>
</evidence>
<keyword evidence="10" id="KW-1185">Reference proteome</keyword>
<dbReference type="GO" id="GO:0005929">
    <property type="term" value="C:cilium"/>
    <property type="evidence" value="ECO:0007669"/>
    <property type="project" value="UniProtKB-SubCell"/>
</dbReference>
<keyword evidence="5" id="KW-0966">Cell projection</keyword>
<sequence length="473" mass="52886">MCFGFCAFIAVTTAEGSRILSVYVYRDSPVMGSGCSKSAVQAIPDAEQRQVSQEEGRGDKGDKCLRAAAATSSLPNSPEDAQLAAPSLGPLVTALVAQKLEHILREEIPLWDANCSAFGRLQTQEETDQDASVHKKAKIHGQFLARLDSYFQDISIQTHIETADIARLLHDEAARSDDAKLVVERLLKYTDYHAFAELMHRHYWVTVKEVRLFWDIENVGWDEMQQNGREVVKALRDFLDARNIGGFAAQMWAVAPTWRFADSPRVVDDLEDSAIRAVNCKSKPEAADHVIKGEIEKAALLYGKYEIPAHTVVFVLITSDQDFTDVLQRLQHAGYKTVLIHNAKQGSRHVDMMSLYASHAFSWKEVLPHSFANPRKAEKSDWQRLIDWGRGRVHPPVWVSGSEDASAHLWRIGLQFGRGRIPNEISLSEGETKNGAAKAALESLHRLLGEHFEVTSLEQRALHTLMSQAQAQV</sequence>
<evidence type="ECO:0000256" key="5">
    <source>
        <dbReference type="ARBA" id="ARBA00023273"/>
    </source>
</evidence>
<accession>A0A1Q9CYH0</accession>
<dbReference type="InterPro" id="IPR042541">
    <property type="entry name" value="BART_sf"/>
</dbReference>
<evidence type="ECO:0000313" key="9">
    <source>
        <dbReference type="EMBL" id="OLP87973.1"/>
    </source>
</evidence>
<comment type="subcellular location">
    <subcellularLocation>
        <location evidence="1">Cell projection</location>
        <location evidence="1">Cilium</location>
    </subcellularLocation>
    <subcellularLocation>
        <location evidence="2">Cytoplasm</location>
    </subcellularLocation>
</comment>
<evidence type="ECO:0000259" key="7">
    <source>
        <dbReference type="Pfam" id="PF01936"/>
    </source>
</evidence>
<dbReference type="InterPro" id="IPR021139">
    <property type="entry name" value="NYN"/>
</dbReference>
<comment type="caution">
    <text evidence="9">The sequence shown here is derived from an EMBL/GenBank/DDBJ whole genome shotgun (WGS) entry which is preliminary data.</text>
</comment>
<evidence type="ECO:0000259" key="8">
    <source>
        <dbReference type="Pfam" id="PF11527"/>
    </source>
</evidence>
<evidence type="ECO:0000256" key="6">
    <source>
        <dbReference type="SAM" id="SignalP"/>
    </source>
</evidence>
<feature type="chain" id="PRO_5010301553" description="NYN domain-containing protein" evidence="6">
    <location>
        <begin position="17"/>
        <end position="473"/>
    </location>
</feature>
<dbReference type="Pfam" id="PF11527">
    <property type="entry name" value="ARL2_Bind_BART"/>
    <property type="match status" value="1"/>
</dbReference>
<keyword evidence="6" id="KW-0732">Signal</keyword>
<dbReference type="GO" id="GO:0005737">
    <property type="term" value="C:cytoplasm"/>
    <property type="evidence" value="ECO:0007669"/>
    <property type="project" value="UniProtKB-SubCell"/>
</dbReference>
<dbReference type="AlphaFoldDB" id="A0A1Q9CYH0"/>